<accession>A0AC61DCI5</accession>
<sequence length="571" mass="64135">MWIINFSEADCKNCYACVRACPVHAIEVKAEQAQIMKERCIGCGRCLKACPKNAKQVKPELESVKEYVKRPGKVVATVAPTYVGVFGENASKLSTALKMLGFDAVEETVVGADFVTEQYEAYAQKEDDACYITSCCSSVVYLIEKHHPKLIPHLIPVVSPVVCHARMLKQTYGTTSKVVFIGPCLSKKIEGHEEESIDAVLTFDELEKWLAEENIHLNDLTKSAFDQTNSKQAFYPLVGGATKTVKQEGLKKQIIPVDGVEECKEVLKAIEEGSLKNILFEMNCCRHSCVGGPGLSEDGRSVYERKEWIKKYVKEQQKQGEGCKQTDMRAIKGLEIGRRFEPLYVPLKKPKEGQIREILGSIGKYTENDELNCGSCGYPTCRDKAIAVFNGMAEPNMCLPFMRQKAETLSNVIFDATPNLIIIVNKELEIIDLNPSAAQFFHTTKESMIDLPIEILLDTDIFMQVKEAKRNVVSQKKIVKNTQSTVIQSVIWIEYHQVMLWIAHDISRDEKLEKRLQTMKIDAINMAQQVINKQMTVAQEIASLLGETTAETKVTLTQLKHLIQTEEDVKP</sequence>
<evidence type="ECO:0000313" key="2">
    <source>
        <dbReference type="Proteomes" id="UP000224460"/>
    </source>
</evidence>
<protein>
    <submittedName>
        <fullName evidence="1">4Fe-4S ferredoxin</fullName>
    </submittedName>
</protein>
<gene>
    <name evidence="1" type="ORF">CS063_06805</name>
</gene>
<keyword evidence="2" id="KW-1185">Reference proteome</keyword>
<reference evidence="1" key="1">
    <citation type="submission" date="2017-10" db="EMBL/GenBank/DDBJ databases">
        <title>Genome sequence of cellulolytic Lachnospiraceae bacterium XHS1971 isolated from hotspring sediment.</title>
        <authorList>
            <person name="Vasudevan G."/>
            <person name="Joshi A.J."/>
            <person name="Hivarkar S."/>
            <person name="Lanjekar V.B."/>
            <person name="Dhakephalkar P.K."/>
            <person name="Dagar S."/>
        </authorList>
    </citation>
    <scope>NUCLEOTIDE SEQUENCE</scope>
    <source>
        <strain evidence="1">XHS1971</strain>
    </source>
</reference>
<dbReference type="Proteomes" id="UP000224460">
    <property type="component" value="Unassembled WGS sequence"/>
</dbReference>
<dbReference type="EMBL" id="PEDL01000005">
    <property type="protein sequence ID" value="PHV71039.1"/>
    <property type="molecule type" value="Genomic_DNA"/>
</dbReference>
<evidence type="ECO:0000313" key="1">
    <source>
        <dbReference type="EMBL" id="PHV71039.1"/>
    </source>
</evidence>
<name>A0AC61DCI5_9FIRM</name>
<organism evidence="1 2">
    <name type="scientific">Sporanaerobium hydrogeniformans</name>
    <dbReference type="NCBI Taxonomy" id="3072179"/>
    <lineage>
        <taxon>Bacteria</taxon>
        <taxon>Bacillati</taxon>
        <taxon>Bacillota</taxon>
        <taxon>Clostridia</taxon>
        <taxon>Lachnospirales</taxon>
        <taxon>Lachnospiraceae</taxon>
        <taxon>Sporanaerobium</taxon>
    </lineage>
</organism>
<proteinExistence type="predicted"/>
<comment type="caution">
    <text evidence="1">The sequence shown here is derived from an EMBL/GenBank/DDBJ whole genome shotgun (WGS) entry which is preliminary data.</text>
</comment>